<dbReference type="AlphaFoldDB" id="A0A1I7WSR1"/>
<name>A0A1I7WSR1_HETBA</name>
<dbReference type="Gene3D" id="6.10.140.2120">
    <property type="match status" value="1"/>
</dbReference>
<sequence>MPRSNNPEESKRIIMDLVIISRSYDCPHIVHSYGYLISEQQNYYWLILDIPFILYLNICSGRHS</sequence>
<keyword evidence="1" id="KW-1185">Reference proteome</keyword>
<dbReference type="WBParaSite" id="Hba_08224">
    <property type="protein sequence ID" value="Hba_08224"/>
    <property type="gene ID" value="Hba_08224"/>
</dbReference>
<accession>A0A1I7WSR1</accession>
<reference evidence="2" key="1">
    <citation type="submission" date="2016-11" db="UniProtKB">
        <authorList>
            <consortium name="WormBaseParasite"/>
        </authorList>
    </citation>
    <scope>IDENTIFICATION</scope>
</reference>
<evidence type="ECO:0000313" key="1">
    <source>
        <dbReference type="Proteomes" id="UP000095283"/>
    </source>
</evidence>
<organism evidence="1 2">
    <name type="scientific">Heterorhabditis bacteriophora</name>
    <name type="common">Entomopathogenic nematode worm</name>
    <dbReference type="NCBI Taxonomy" id="37862"/>
    <lineage>
        <taxon>Eukaryota</taxon>
        <taxon>Metazoa</taxon>
        <taxon>Ecdysozoa</taxon>
        <taxon>Nematoda</taxon>
        <taxon>Chromadorea</taxon>
        <taxon>Rhabditida</taxon>
        <taxon>Rhabditina</taxon>
        <taxon>Rhabditomorpha</taxon>
        <taxon>Strongyloidea</taxon>
        <taxon>Heterorhabditidae</taxon>
        <taxon>Heterorhabditis</taxon>
    </lineage>
</organism>
<proteinExistence type="predicted"/>
<protein>
    <submittedName>
        <fullName evidence="2">Protein kinase domain-containing protein</fullName>
    </submittedName>
</protein>
<dbReference type="Proteomes" id="UP000095283">
    <property type="component" value="Unplaced"/>
</dbReference>
<evidence type="ECO:0000313" key="2">
    <source>
        <dbReference type="WBParaSite" id="Hba_08224"/>
    </source>
</evidence>